<sequence>MLYVGGVSSCLFEVDELNVEDEGRVLGDGTGNAAGSVSEVGRDFHGDALALRHLGDSLVPSLDHFSLAELELEGASTVARRVDLQTILEGEDVVALHLVARLGEVGAVSVLDGRDVDGHIS</sequence>
<accession>A0AAV5U0J2</accession>
<name>A0AAV5U0J2_9BILA</name>
<dbReference type="Proteomes" id="UP001432027">
    <property type="component" value="Unassembled WGS sequence"/>
</dbReference>
<protein>
    <recommendedName>
        <fullName evidence="3">Ribosomal protein</fullName>
    </recommendedName>
</protein>
<organism evidence="1 2">
    <name type="scientific">Pristionchus entomophagus</name>
    <dbReference type="NCBI Taxonomy" id="358040"/>
    <lineage>
        <taxon>Eukaryota</taxon>
        <taxon>Metazoa</taxon>
        <taxon>Ecdysozoa</taxon>
        <taxon>Nematoda</taxon>
        <taxon>Chromadorea</taxon>
        <taxon>Rhabditida</taxon>
        <taxon>Rhabditina</taxon>
        <taxon>Diplogasteromorpha</taxon>
        <taxon>Diplogasteroidea</taxon>
        <taxon>Neodiplogasteridae</taxon>
        <taxon>Pristionchus</taxon>
    </lineage>
</organism>
<dbReference type="EMBL" id="BTSX01000005">
    <property type="protein sequence ID" value="GMS99953.1"/>
    <property type="molecule type" value="Genomic_DNA"/>
</dbReference>
<evidence type="ECO:0000313" key="1">
    <source>
        <dbReference type="EMBL" id="GMS99953.1"/>
    </source>
</evidence>
<evidence type="ECO:0000313" key="2">
    <source>
        <dbReference type="Proteomes" id="UP001432027"/>
    </source>
</evidence>
<evidence type="ECO:0008006" key="3">
    <source>
        <dbReference type="Google" id="ProtNLM"/>
    </source>
</evidence>
<keyword evidence="2" id="KW-1185">Reference proteome</keyword>
<gene>
    <name evidence="1" type="ORF">PENTCL1PPCAC_22128</name>
</gene>
<comment type="caution">
    <text evidence="1">The sequence shown here is derived from an EMBL/GenBank/DDBJ whole genome shotgun (WGS) entry which is preliminary data.</text>
</comment>
<feature type="non-terminal residue" evidence="1">
    <location>
        <position position="121"/>
    </location>
</feature>
<proteinExistence type="predicted"/>
<reference evidence="1" key="1">
    <citation type="submission" date="2023-10" db="EMBL/GenBank/DDBJ databases">
        <title>Genome assembly of Pristionchus species.</title>
        <authorList>
            <person name="Yoshida K."/>
            <person name="Sommer R.J."/>
        </authorList>
    </citation>
    <scope>NUCLEOTIDE SEQUENCE</scope>
    <source>
        <strain evidence="1">RS0144</strain>
    </source>
</reference>
<dbReference type="AlphaFoldDB" id="A0AAV5U0J2"/>